<dbReference type="InParanoid" id="H2UT29"/>
<reference evidence="8 9" key="1">
    <citation type="journal article" date="2011" name="Genome Biol. Evol.">
        <title>Integration of the genetic map and genome assembly of fugu facilitates insights into distinct features of genome evolution in teleosts and mammals.</title>
        <authorList>
            <person name="Kai W."/>
            <person name="Kikuchi K."/>
            <person name="Tohari S."/>
            <person name="Chew A.K."/>
            <person name="Tay A."/>
            <person name="Fujiwara A."/>
            <person name="Hosoya S."/>
            <person name="Suetake H."/>
            <person name="Naruse K."/>
            <person name="Brenner S."/>
            <person name="Suzuki Y."/>
            <person name="Venkatesh B."/>
        </authorList>
    </citation>
    <scope>NUCLEOTIDE SEQUENCE [LARGE SCALE GENOMIC DNA]</scope>
</reference>
<dbReference type="InterPro" id="IPR013783">
    <property type="entry name" value="Ig-like_fold"/>
</dbReference>
<keyword evidence="6" id="KW-0675">Receptor</keyword>
<reference evidence="8" key="3">
    <citation type="submission" date="2025-09" db="UniProtKB">
        <authorList>
            <consortium name="Ensembl"/>
        </authorList>
    </citation>
    <scope>IDENTIFICATION</scope>
</reference>
<dbReference type="HOGENOM" id="CLU_652069_0_0_1"/>
<evidence type="ECO:0000256" key="2">
    <source>
        <dbReference type="ARBA" id="ARBA00022692"/>
    </source>
</evidence>
<keyword evidence="2" id="KW-0812">Transmembrane</keyword>
<dbReference type="OrthoDB" id="8939865at2759"/>
<dbReference type="Gene3D" id="2.60.40.10">
    <property type="entry name" value="Immunoglobulins"/>
    <property type="match status" value="1"/>
</dbReference>
<comment type="subcellular location">
    <subcellularLocation>
        <location evidence="1">Membrane</location>
        <topology evidence="1">Single-pass membrane protein</topology>
    </subcellularLocation>
</comment>
<keyword evidence="5" id="KW-0472">Membrane</keyword>
<evidence type="ECO:0000256" key="4">
    <source>
        <dbReference type="ARBA" id="ARBA00022989"/>
    </source>
</evidence>
<dbReference type="PANTHER" id="PTHR23037">
    <property type="entry name" value="CYTOKINE RECEPTOR"/>
    <property type="match status" value="1"/>
</dbReference>
<proteinExistence type="predicted"/>
<dbReference type="eggNOG" id="ENOG502S6QZ">
    <property type="taxonomic scope" value="Eukaryota"/>
</dbReference>
<evidence type="ECO:0000256" key="3">
    <source>
        <dbReference type="ARBA" id="ARBA00022729"/>
    </source>
</evidence>
<dbReference type="GeneTree" id="ENSGT00940000167095"/>
<reference evidence="8" key="2">
    <citation type="submission" date="2025-08" db="UniProtKB">
        <authorList>
            <consortium name="Ensembl"/>
        </authorList>
    </citation>
    <scope>IDENTIFICATION</scope>
</reference>
<evidence type="ECO:0000313" key="8">
    <source>
        <dbReference type="Ensembl" id="ENSTRUP00000040102.3"/>
    </source>
</evidence>
<dbReference type="RefSeq" id="XP_011602125.1">
    <property type="nucleotide sequence ID" value="XM_011603823.2"/>
</dbReference>
<dbReference type="Proteomes" id="UP000005226">
    <property type="component" value="Chromosome 1"/>
</dbReference>
<dbReference type="GO" id="GO:0004896">
    <property type="term" value="F:cytokine receptor activity"/>
    <property type="evidence" value="ECO:0007669"/>
    <property type="project" value="InterPro"/>
</dbReference>
<accession>H2UT29</accession>
<evidence type="ECO:0000256" key="7">
    <source>
        <dbReference type="SAM" id="SignalP"/>
    </source>
</evidence>
<dbReference type="AlphaFoldDB" id="H2UT29"/>
<dbReference type="PROSITE" id="PS01355">
    <property type="entry name" value="HEMATOPO_REC_S_F1"/>
    <property type="match status" value="1"/>
</dbReference>
<sequence>MLGTRGVMDRCFHLRLKLWTLLALWSAGTICQTAADPRLQCINDFLFTINCSLKVASENASQVYWLFITDHEDMDEEDDGKPEWCRMTEVDGGHFCSINISSLLSKDYDYAVPLDDTQEFNIFLCGSNVSSTCSLLIKEYTPDTNIKPNAPCCLRLSHNAAHYHFTWRSTYEEYYGYTALTKNMLYQLRYYTRGPESNISSHEMTTESLNCKVRDEILIPGAEYGAQVRSSPNQVSYQGQWSDWSSEIHWKTEPAGRAVTSAPLLSGLRLEFLGAMVLLLLLPVACVKMWRRRAYIPTPAPYFHTLYNDYHGDFKSWVVTGDQTADALKREEVLRIDTLTRYEEVQEEEPRPRSPQQMRQEAMYSNIPHPGCDSSLLGAPYAVSTAAPAPAEEGPRCWACSKVLERGAPLYSNEYCTLKAFHQSHSCSGAAAAPPHTEYEN</sequence>
<dbReference type="Ensembl" id="ENSTRUT00000040244.3">
    <property type="protein sequence ID" value="ENSTRUP00000040102.3"/>
    <property type="gene ID" value="ENSTRUG00000015691.3"/>
</dbReference>
<dbReference type="InterPro" id="IPR036116">
    <property type="entry name" value="FN3_sf"/>
</dbReference>
<feature type="chain" id="PRO_5025413386" evidence="7">
    <location>
        <begin position="36"/>
        <end position="441"/>
    </location>
</feature>
<dbReference type="OMA" id="CNEYCTL"/>
<evidence type="ECO:0000256" key="1">
    <source>
        <dbReference type="ARBA" id="ARBA00004167"/>
    </source>
</evidence>
<dbReference type="SUPFAM" id="SSF49265">
    <property type="entry name" value="Fibronectin type III"/>
    <property type="match status" value="1"/>
</dbReference>
<dbReference type="GeneID" id="101072306"/>
<organism evidence="8 9">
    <name type="scientific">Takifugu rubripes</name>
    <name type="common">Japanese pufferfish</name>
    <name type="synonym">Fugu rubripes</name>
    <dbReference type="NCBI Taxonomy" id="31033"/>
    <lineage>
        <taxon>Eukaryota</taxon>
        <taxon>Metazoa</taxon>
        <taxon>Chordata</taxon>
        <taxon>Craniata</taxon>
        <taxon>Vertebrata</taxon>
        <taxon>Euteleostomi</taxon>
        <taxon>Actinopterygii</taxon>
        <taxon>Neopterygii</taxon>
        <taxon>Teleostei</taxon>
        <taxon>Neoteleostei</taxon>
        <taxon>Acanthomorphata</taxon>
        <taxon>Eupercaria</taxon>
        <taxon>Tetraodontiformes</taxon>
        <taxon>Tetradontoidea</taxon>
        <taxon>Tetraodontidae</taxon>
        <taxon>Takifugu</taxon>
    </lineage>
</organism>
<evidence type="ECO:0000313" key="9">
    <source>
        <dbReference type="Proteomes" id="UP000005226"/>
    </source>
</evidence>
<gene>
    <name evidence="8" type="primary">LOC101072306</name>
</gene>
<evidence type="ECO:0000256" key="5">
    <source>
        <dbReference type="ARBA" id="ARBA00023136"/>
    </source>
</evidence>
<protein>
    <submittedName>
        <fullName evidence="8">Interleukin-21 receptor-like</fullName>
    </submittedName>
</protein>
<name>H2UT29_TAKRU</name>
<dbReference type="InterPro" id="IPR003531">
    <property type="entry name" value="Hempt_rcpt_S_F1_CS"/>
</dbReference>
<dbReference type="KEGG" id="tru:101072306"/>
<keyword evidence="4" id="KW-1133">Transmembrane helix</keyword>
<dbReference type="PANTHER" id="PTHR23037:SF7">
    <property type="entry name" value="INTERLEUKIN-21 RECEPTOR"/>
    <property type="match status" value="1"/>
</dbReference>
<feature type="signal peptide" evidence="7">
    <location>
        <begin position="1"/>
        <end position="35"/>
    </location>
</feature>
<keyword evidence="9" id="KW-1185">Reference proteome</keyword>
<keyword evidence="3 7" id="KW-0732">Signal</keyword>
<evidence type="ECO:0000256" key="6">
    <source>
        <dbReference type="ARBA" id="ARBA00023170"/>
    </source>
</evidence>
<dbReference type="GO" id="GO:0009897">
    <property type="term" value="C:external side of plasma membrane"/>
    <property type="evidence" value="ECO:0007669"/>
    <property type="project" value="TreeGrafter"/>
</dbReference>